<keyword evidence="5" id="KW-0418">Kinase</keyword>
<feature type="domain" description="PAC" evidence="11">
    <location>
        <begin position="248"/>
        <end position="298"/>
    </location>
</feature>
<protein>
    <recommendedName>
        <fullName evidence="2">histidine kinase</fullName>
        <ecNumber evidence="2">2.7.13.3</ecNumber>
    </recommendedName>
</protein>
<dbReference type="NCBIfam" id="TIGR00229">
    <property type="entry name" value="sensory_box"/>
    <property type="match status" value="2"/>
</dbReference>
<dbReference type="InterPro" id="IPR003661">
    <property type="entry name" value="HisK_dim/P_dom"/>
</dbReference>
<dbReference type="Gene3D" id="3.30.565.10">
    <property type="entry name" value="Histidine kinase-like ATPase, C-terminal domain"/>
    <property type="match status" value="1"/>
</dbReference>
<dbReference type="InterPro" id="IPR036890">
    <property type="entry name" value="HATPase_C_sf"/>
</dbReference>
<evidence type="ECO:0000256" key="5">
    <source>
        <dbReference type="ARBA" id="ARBA00022777"/>
    </source>
</evidence>
<dbReference type="Pfam" id="PF00989">
    <property type="entry name" value="PAS"/>
    <property type="match status" value="1"/>
</dbReference>
<dbReference type="Pfam" id="PF08447">
    <property type="entry name" value="PAS_3"/>
    <property type="match status" value="1"/>
</dbReference>
<evidence type="ECO:0000256" key="1">
    <source>
        <dbReference type="ARBA" id="ARBA00000085"/>
    </source>
</evidence>
<dbReference type="PROSITE" id="PS50109">
    <property type="entry name" value="HIS_KIN"/>
    <property type="match status" value="1"/>
</dbReference>
<dbReference type="EC" id="2.7.13.3" evidence="2"/>
<reference evidence="12 13" key="1">
    <citation type="submission" date="2019-02" db="EMBL/GenBank/DDBJ databases">
        <title>Deep-cultivation of Planctomycetes and their phenomic and genomic characterization uncovers novel biology.</title>
        <authorList>
            <person name="Wiegand S."/>
            <person name="Jogler M."/>
            <person name="Boedeker C."/>
            <person name="Pinto D."/>
            <person name="Vollmers J."/>
            <person name="Rivas-Marin E."/>
            <person name="Kohn T."/>
            <person name="Peeters S.H."/>
            <person name="Heuer A."/>
            <person name="Rast P."/>
            <person name="Oberbeckmann S."/>
            <person name="Bunk B."/>
            <person name="Jeske O."/>
            <person name="Meyerdierks A."/>
            <person name="Storesund J.E."/>
            <person name="Kallscheuer N."/>
            <person name="Luecker S."/>
            <person name="Lage O.M."/>
            <person name="Pohl T."/>
            <person name="Merkel B.J."/>
            <person name="Hornburger P."/>
            <person name="Mueller R.-W."/>
            <person name="Bruemmer F."/>
            <person name="Labrenz M."/>
            <person name="Spormann A.M."/>
            <person name="Op den Camp H."/>
            <person name="Overmann J."/>
            <person name="Amann R."/>
            <person name="Jetten M.S.M."/>
            <person name="Mascher T."/>
            <person name="Medema M.H."/>
            <person name="Devos D.P."/>
            <person name="Kaster A.-K."/>
            <person name="Ovreas L."/>
            <person name="Rohde M."/>
            <person name="Galperin M.Y."/>
            <person name="Jogler C."/>
        </authorList>
    </citation>
    <scope>NUCLEOTIDE SEQUENCE [LARGE SCALE GENOMIC DNA]</scope>
    <source>
        <strain evidence="12 13">K22_7</strain>
    </source>
</reference>
<gene>
    <name evidence="12" type="primary">cph1_1</name>
    <name evidence="12" type="ORF">K227x_37090</name>
</gene>
<dbReference type="InterPro" id="IPR001610">
    <property type="entry name" value="PAC"/>
</dbReference>
<evidence type="ECO:0000256" key="6">
    <source>
        <dbReference type="SAM" id="Coils"/>
    </source>
</evidence>
<feature type="transmembrane region" description="Helical" evidence="8">
    <location>
        <begin position="101"/>
        <end position="123"/>
    </location>
</feature>
<dbReference type="Proteomes" id="UP000318538">
    <property type="component" value="Chromosome"/>
</dbReference>
<sequence length="686" mass="76649">MSVPSEVAGERIAASSSESGIGTPESHRDTAQRYLWIALVVAIGVFAIDVWIHVGIATPIGYIAVGNVTIGSIAVAYIAVAYIAVVYLVSLAGRRRQVLGAAAATTVLTIVAWILSTAAWFDWATIENRLLSLFAIGLTTLFCHRELSQREQNQRLVASLKDERSKLLVSEGRTRSLFNSAMDAVITFDRDGIVDQWNQQAETIFGYTMLESSGRPLIDLVAPLNRYQSYQRLLDYFVANAKRPIRNRHLEIAARRRDGSTFSVEISVVPVPRADGNWFCLFARDITERKQLEVARRQLNQRLRDSVVAKDADLVSARDRLNMALTSANVGLWDWNAQTNKVYYSPTYKTQLGFPSDTHWDTFESWRSRLHPDDEAKTLACIDQYFQQRRGDYQTTFRMCCKDGTYRWILAQGRATFGPDGEPVRVLGVHIDVSDQVRSEEKLRQLNDALKKANQALEASNTELQQFAYVASHDLQAPLRAVVGFAQLLETDYCDRLDPRGEDYVQRIVAASRRMQQLINDLLRYSRVQSSDLTNASVPLDDALVDAIGLLESQIANSGAIVTSDPLPTISGDPSQWSQMLTNLIGNSIKYCDQTPRIHVSADRGHNAWMIRVRDNGIGIAKEDQQRVFEVFRRLHPQHRYPGNGIGLAICQRIAQRHGGSISAASNDGVGSTFLIDIPDNTDDSN</sequence>
<dbReference type="InterPro" id="IPR013655">
    <property type="entry name" value="PAS_fold_3"/>
</dbReference>
<evidence type="ECO:0000256" key="3">
    <source>
        <dbReference type="ARBA" id="ARBA00022553"/>
    </source>
</evidence>
<dbReference type="FunFam" id="3.30.565.10:FF:000006">
    <property type="entry name" value="Sensor histidine kinase WalK"/>
    <property type="match status" value="1"/>
</dbReference>
<accession>A0A517NDV0</accession>
<comment type="catalytic activity">
    <reaction evidence="1">
        <text>ATP + protein L-histidine = ADP + protein N-phospho-L-histidine.</text>
        <dbReference type="EC" id="2.7.13.3"/>
    </reaction>
</comment>
<dbReference type="EMBL" id="CP036525">
    <property type="protein sequence ID" value="QDT05309.1"/>
    <property type="molecule type" value="Genomic_DNA"/>
</dbReference>
<keyword evidence="3" id="KW-0597">Phosphoprotein</keyword>
<feature type="domain" description="Histidine kinase" evidence="9">
    <location>
        <begin position="470"/>
        <end position="682"/>
    </location>
</feature>
<evidence type="ECO:0000256" key="2">
    <source>
        <dbReference type="ARBA" id="ARBA00012438"/>
    </source>
</evidence>
<feature type="region of interest" description="Disordered" evidence="7">
    <location>
        <begin position="1"/>
        <end position="26"/>
    </location>
</feature>
<feature type="domain" description="PAS" evidence="10">
    <location>
        <begin position="170"/>
        <end position="241"/>
    </location>
</feature>
<evidence type="ECO:0000256" key="8">
    <source>
        <dbReference type="SAM" id="Phobius"/>
    </source>
</evidence>
<dbReference type="CDD" id="cd00130">
    <property type="entry name" value="PAS"/>
    <property type="match status" value="2"/>
</dbReference>
<dbReference type="AlphaFoldDB" id="A0A517NDV0"/>
<dbReference type="InterPro" id="IPR003594">
    <property type="entry name" value="HATPase_dom"/>
</dbReference>
<dbReference type="OrthoDB" id="231918at2"/>
<dbReference type="CDD" id="cd00082">
    <property type="entry name" value="HisKA"/>
    <property type="match status" value="1"/>
</dbReference>
<evidence type="ECO:0000256" key="7">
    <source>
        <dbReference type="SAM" id="MobiDB-lite"/>
    </source>
</evidence>
<evidence type="ECO:0000313" key="13">
    <source>
        <dbReference type="Proteomes" id="UP000318538"/>
    </source>
</evidence>
<dbReference type="InterPro" id="IPR036097">
    <property type="entry name" value="HisK_dim/P_sf"/>
</dbReference>
<keyword evidence="6" id="KW-0175">Coiled coil</keyword>
<organism evidence="12 13">
    <name type="scientific">Rubripirellula lacrimiformis</name>
    <dbReference type="NCBI Taxonomy" id="1930273"/>
    <lineage>
        <taxon>Bacteria</taxon>
        <taxon>Pseudomonadati</taxon>
        <taxon>Planctomycetota</taxon>
        <taxon>Planctomycetia</taxon>
        <taxon>Pirellulales</taxon>
        <taxon>Pirellulaceae</taxon>
        <taxon>Rubripirellula</taxon>
    </lineage>
</organism>
<dbReference type="PROSITE" id="PS50113">
    <property type="entry name" value="PAC"/>
    <property type="match status" value="2"/>
</dbReference>
<feature type="transmembrane region" description="Helical" evidence="8">
    <location>
        <begin position="60"/>
        <end position="89"/>
    </location>
</feature>
<dbReference type="Gene3D" id="3.30.450.20">
    <property type="entry name" value="PAS domain"/>
    <property type="match status" value="2"/>
</dbReference>
<feature type="domain" description="PAC" evidence="11">
    <location>
        <begin position="393"/>
        <end position="445"/>
    </location>
</feature>
<dbReference type="PROSITE" id="PS50112">
    <property type="entry name" value="PAS"/>
    <property type="match status" value="1"/>
</dbReference>
<dbReference type="PANTHER" id="PTHR43304">
    <property type="entry name" value="PHYTOCHROME-LIKE PROTEIN CPH1"/>
    <property type="match status" value="1"/>
</dbReference>
<dbReference type="SMART" id="SM00388">
    <property type="entry name" value="HisKA"/>
    <property type="match status" value="1"/>
</dbReference>
<dbReference type="InterPro" id="IPR000700">
    <property type="entry name" value="PAS-assoc_C"/>
</dbReference>
<keyword evidence="8" id="KW-0812">Transmembrane</keyword>
<dbReference type="SUPFAM" id="SSF47384">
    <property type="entry name" value="Homodimeric domain of signal transducing histidine kinase"/>
    <property type="match status" value="1"/>
</dbReference>
<dbReference type="SUPFAM" id="SSF55874">
    <property type="entry name" value="ATPase domain of HSP90 chaperone/DNA topoisomerase II/histidine kinase"/>
    <property type="match status" value="1"/>
</dbReference>
<dbReference type="InterPro" id="IPR004358">
    <property type="entry name" value="Sig_transdc_His_kin-like_C"/>
</dbReference>
<proteinExistence type="predicted"/>
<name>A0A517NDV0_9BACT</name>
<evidence type="ECO:0000259" key="11">
    <source>
        <dbReference type="PROSITE" id="PS50113"/>
    </source>
</evidence>
<keyword evidence="8" id="KW-0472">Membrane</keyword>
<dbReference type="InterPro" id="IPR000014">
    <property type="entry name" value="PAS"/>
</dbReference>
<evidence type="ECO:0000256" key="4">
    <source>
        <dbReference type="ARBA" id="ARBA00022679"/>
    </source>
</evidence>
<dbReference type="Pfam" id="PF02518">
    <property type="entry name" value="HATPase_c"/>
    <property type="match status" value="1"/>
</dbReference>
<dbReference type="SMART" id="SM00091">
    <property type="entry name" value="PAS"/>
    <property type="match status" value="2"/>
</dbReference>
<dbReference type="PRINTS" id="PR00344">
    <property type="entry name" value="BCTRLSENSOR"/>
</dbReference>
<dbReference type="GO" id="GO:0000155">
    <property type="term" value="F:phosphorelay sensor kinase activity"/>
    <property type="evidence" value="ECO:0007669"/>
    <property type="project" value="InterPro"/>
</dbReference>
<keyword evidence="13" id="KW-1185">Reference proteome</keyword>
<dbReference type="InterPro" id="IPR013767">
    <property type="entry name" value="PAS_fold"/>
</dbReference>
<evidence type="ECO:0000259" key="10">
    <source>
        <dbReference type="PROSITE" id="PS50112"/>
    </source>
</evidence>
<feature type="transmembrane region" description="Helical" evidence="8">
    <location>
        <begin position="34"/>
        <end position="54"/>
    </location>
</feature>
<dbReference type="SUPFAM" id="SSF55785">
    <property type="entry name" value="PYP-like sensor domain (PAS domain)"/>
    <property type="match status" value="2"/>
</dbReference>
<keyword evidence="8" id="KW-1133">Transmembrane helix</keyword>
<dbReference type="InterPro" id="IPR035965">
    <property type="entry name" value="PAS-like_dom_sf"/>
</dbReference>
<dbReference type="Gene3D" id="1.10.287.130">
    <property type="match status" value="1"/>
</dbReference>
<evidence type="ECO:0000313" key="12">
    <source>
        <dbReference type="EMBL" id="QDT05309.1"/>
    </source>
</evidence>
<dbReference type="PANTHER" id="PTHR43304:SF1">
    <property type="entry name" value="PAC DOMAIN-CONTAINING PROTEIN"/>
    <property type="match status" value="1"/>
</dbReference>
<dbReference type="SMART" id="SM00086">
    <property type="entry name" value="PAC"/>
    <property type="match status" value="2"/>
</dbReference>
<dbReference type="GO" id="GO:0006355">
    <property type="term" value="P:regulation of DNA-templated transcription"/>
    <property type="evidence" value="ECO:0007669"/>
    <property type="project" value="InterPro"/>
</dbReference>
<keyword evidence="4 12" id="KW-0808">Transferase</keyword>
<feature type="coiled-coil region" evidence="6">
    <location>
        <begin position="436"/>
        <end position="463"/>
    </location>
</feature>
<dbReference type="RefSeq" id="WP_145171358.1">
    <property type="nucleotide sequence ID" value="NZ_CP036525.1"/>
</dbReference>
<evidence type="ECO:0000259" key="9">
    <source>
        <dbReference type="PROSITE" id="PS50109"/>
    </source>
</evidence>
<dbReference type="KEGG" id="rlc:K227x_37090"/>
<dbReference type="SMART" id="SM00387">
    <property type="entry name" value="HATPase_c"/>
    <property type="match status" value="1"/>
</dbReference>
<dbReference type="Pfam" id="PF00512">
    <property type="entry name" value="HisKA"/>
    <property type="match status" value="1"/>
</dbReference>
<dbReference type="InterPro" id="IPR005467">
    <property type="entry name" value="His_kinase_dom"/>
</dbReference>
<dbReference type="InterPro" id="IPR052162">
    <property type="entry name" value="Sensor_kinase/Photoreceptor"/>
</dbReference>